<dbReference type="SMART" id="SM01111">
    <property type="entry name" value="CVNH"/>
    <property type="match status" value="1"/>
</dbReference>
<evidence type="ECO:0000313" key="4">
    <source>
        <dbReference type="Proteomes" id="UP000019804"/>
    </source>
</evidence>
<dbReference type="Gene3D" id="2.30.60.10">
    <property type="entry name" value="Cyanovirin-N"/>
    <property type="match status" value="1"/>
</dbReference>
<dbReference type="HOGENOM" id="CLU_144945_0_1_1"/>
<proteinExistence type="predicted"/>
<dbReference type="PANTHER" id="PTHR42076">
    <property type="entry name" value="CYANOVIRIN-N HOMOLOG"/>
    <property type="match status" value="1"/>
</dbReference>
<dbReference type="AlphaFoldDB" id="A0A017SPD5"/>
<accession>A0A017SPD5</accession>
<dbReference type="SUPFAM" id="SSF51322">
    <property type="entry name" value="Cyanovirin-N"/>
    <property type="match status" value="1"/>
</dbReference>
<dbReference type="GeneID" id="63698837"/>
<feature type="region of interest" description="Disordered" evidence="1">
    <location>
        <begin position="1"/>
        <end position="34"/>
    </location>
</feature>
<name>A0A017SPD5_ASPRC</name>
<evidence type="ECO:0000259" key="2">
    <source>
        <dbReference type="SMART" id="SM01111"/>
    </source>
</evidence>
<dbReference type="RefSeq" id="XP_040642339.1">
    <property type="nucleotide sequence ID" value="XM_040783713.1"/>
</dbReference>
<dbReference type="PANTHER" id="PTHR42076:SF1">
    <property type="entry name" value="CYANOVIRIN-N DOMAIN-CONTAINING PROTEIN"/>
    <property type="match status" value="1"/>
</dbReference>
<gene>
    <name evidence="3" type="ORF">EURHEDRAFT_448035</name>
</gene>
<organism evidence="3 4">
    <name type="scientific">Aspergillus ruber (strain CBS 135680)</name>
    <dbReference type="NCBI Taxonomy" id="1388766"/>
    <lineage>
        <taxon>Eukaryota</taxon>
        <taxon>Fungi</taxon>
        <taxon>Dikarya</taxon>
        <taxon>Ascomycota</taxon>
        <taxon>Pezizomycotina</taxon>
        <taxon>Eurotiomycetes</taxon>
        <taxon>Eurotiomycetidae</taxon>
        <taxon>Eurotiales</taxon>
        <taxon>Aspergillaceae</taxon>
        <taxon>Aspergillus</taxon>
        <taxon>Aspergillus subgen. Aspergillus</taxon>
    </lineage>
</organism>
<dbReference type="Proteomes" id="UP000019804">
    <property type="component" value="Unassembled WGS sequence"/>
</dbReference>
<evidence type="ECO:0000313" key="3">
    <source>
        <dbReference type="EMBL" id="EYE98651.1"/>
    </source>
</evidence>
<keyword evidence="4" id="KW-1185">Reference proteome</keyword>
<evidence type="ECO:0000256" key="1">
    <source>
        <dbReference type="SAM" id="MobiDB-lite"/>
    </source>
</evidence>
<feature type="compositionally biased region" description="Polar residues" evidence="1">
    <location>
        <begin position="24"/>
        <end position="34"/>
    </location>
</feature>
<dbReference type="EMBL" id="KK088413">
    <property type="protein sequence ID" value="EYE98651.1"/>
    <property type="molecule type" value="Genomic_DNA"/>
</dbReference>
<dbReference type="STRING" id="1388766.A0A017SPD5"/>
<dbReference type="InterPro" id="IPR011058">
    <property type="entry name" value="Cyanovirin-N"/>
</dbReference>
<dbReference type="InterPro" id="IPR036673">
    <property type="entry name" value="Cyanovirin-N_sf"/>
</dbReference>
<protein>
    <submittedName>
        <fullName evidence="3">Cyanovirin-N</fullName>
    </submittedName>
</protein>
<reference evidence="4" key="1">
    <citation type="journal article" date="2014" name="Nat. Commun.">
        <title>Genomic adaptations of the halophilic Dead Sea filamentous fungus Eurotium rubrum.</title>
        <authorList>
            <person name="Kis-Papo T."/>
            <person name="Weig A.R."/>
            <person name="Riley R."/>
            <person name="Persoh D."/>
            <person name="Salamov A."/>
            <person name="Sun H."/>
            <person name="Lipzen A."/>
            <person name="Wasser S.P."/>
            <person name="Rambold G."/>
            <person name="Grigoriev I.V."/>
            <person name="Nevo E."/>
        </authorList>
    </citation>
    <scope>NUCLEOTIDE SEQUENCE [LARGE SCALE GENOMIC DNA]</scope>
    <source>
        <strain evidence="4">CBS 135680</strain>
    </source>
</reference>
<feature type="domain" description="Cyanovirin-N" evidence="2">
    <location>
        <begin position="2"/>
        <end position="111"/>
    </location>
</feature>
<dbReference type="OrthoDB" id="2441380at2759"/>
<sequence>MSFQNSSCNIYLDSDPGDTDRKTSLSATCNNDQGTGMTSQIKLDEALGNQDGRFSWNGQNFSNTARNVRLGMEGQREPVLHAELKKDSGEYVGSDTQLGEHVGNVDGQLRWNS</sequence>
<dbReference type="Pfam" id="PF08881">
    <property type="entry name" value="CVNH"/>
    <property type="match status" value="1"/>
</dbReference>